<feature type="domain" description="Carbohydrate kinase PfkB" evidence="3">
    <location>
        <begin position="1"/>
        <end position="136"/>
    </location>
</feature>
<accession>A0A017RSF8</accession>
<reference evidence="4 5" key="1">
    <citation type="journal article" date="2014" name="Genome Announc.">
        <title>Draft Genome Sequence of Fervidicella metallireducens Strain AeBT, an Iron-Reducing Thermoanaerobe from the Great Artesian Basin.</title>
        <authorList>
            <person name="Patel B.K."/>
        </authorList>
    </citation>
    <scope>NUCLEOTIDE SEQUENCE [LARGE SCALE GENOMIC DNA]</scope>
    <source>
        <strain evidence="4 5">AeB</strain>
    </source>
</reference>
<dbReference type="GO" id="GO:0006796">
    <property type="term" value="P:phosphate-containing compound metabolic process"/>
    <property type="evidence" value="ECO:0007669"/>
    <property type="project" value="UniProtKB-ARBA"/>
</dbReference>
<keyword evidence="1" id="KW-0808">Transferase</keyword>
<dbReference type="STRING" id="1403537.Q428_13520"/>
<sequence>MNRVCVLGSINMDLVINSKRIPRVGETVLAKEFRKIPGGKGANQAVAARRLGCEVYMLGKVGVDDNGRILMEALKGDGINLDYILKDDDNPTGMAIINVDDQGNNSITVVPGANMTISRNDFDKTVEIIKNSKIVIAQFETPKEITKVHLNLPRNMGQLLY</sequence>
<dbReference type="InterPro" id="IPR029056">
    <property type="entry name" value="Ribokinase-like"/>
</dbReference>
<evidence type="ECO:0000313" key="4">
    <source>
        <dbReference type="EMBL" id="EYE87404.1"/>
    </source>
</evidence>
<dbReference type="InterPro" id="IPR011611">
    <property type="entry name" value="PfkB_dom"/>
</dbReference>
<protein>
    <recommendedName>
        <fullName evidence="3">Carbohydrate kinase PfkB domain-containing protein</fullName>
    </recommendedName>
</protein>
<dbReference type="Pfam" id="PF00294">
    <property type="entry name" value="PfkB"/>
    <property type="match status" value="1"/>
</dbReference>
<evidence type="ECO:0000259" key="3">
    <source>
        <dbReference type="Pfam" id="PF00294"/>
    </source>
</evidence>
<dbReference type="AlphaFoldDB" id="A0A017RSF8"/>
<dbReference type="GO" id="GO:0016301">
    <property type="term" value="F:kinase activity"/>
    <property type="evidence" value="ECO:0007669"/>
    <property type="project" value="UniProtKB-KW"/>
</dbReference>
<evidence type="ECO:0000256" key="1">
    <source>
        <dbReference type="ARBA" id="ARBA00022679"/>
    </source>
</evidence>
<dbReference type="SUPFAM" id="SSF53613">
    <property type="entry name" value="Ribokinase-like"/>
    <property type="match status" value="1"/>
</dbReference>
<dbReference type="InterPro" id="IPR002139">
    <property type="entry name" value="Ribo/fructo_kinase"/>
</dbReference>
<dbReference type="PRINTS" id="PR00990">
    <property type="entry name" value="RIBOKINASE"/>
</dbReference>
<keyword evidence="2" id="KW-0418">Kinase</keyword>
<dbReference type="PANTHER" id="PTHR10584:SF166">
    <property type="entry name" value="RIBOKINASE"/>
    <property type="match status" value="1"/>
</dbReference>
<keyword evidence="5" id="KW-1185">Reference proteome</keyword>
<proteinExistence type="predicted"/>
<dbReference type="Proteomes" id="UP000019681">
    <property type="component" value="Unassembled WGS sequence"/>
</dbReference>
<evidence type="ECO:0000256" key="2">
    <source>
        <dbReference type="ARBA" id="ARBA00022777"/>
    </source>
</evidence>
<dbReference type="Gene3D" id="3.40.1190.20">
    <property type="match status" value="1"/>
</dbReference>
<dbReference type="PANTHER" id="PTHR10584">
    <property type="entry name" value="SUGAR KINASE"/>
    <property type="match status" value="1"/>
</dbReference>
<dbReference type="GO" id="GO:0005829">
    <property type="term" value="C:cytosol"/>
    <property type="evidence" value="ECO:0007669"/>
    <property type="project" value="TreeGrafter"/>
</dbReference>
<comment type="caution">
    <text evidence="4">The sequence shown here is derived from an EMBL/GenBank/DDBJ whole genome shotgun (WGS) entry which is preliminary data.</text>
</comment>
<evidence type="ECO:0000313" key="5">
    <source>
        <dbReference type="Proteomes" id="UP000019681"/>
    </source>
</evidence>
<dbReference type="EMBL" id="AZQP01000059">
    <property type="protein sequence ID" value="EYE87404.1"/>
    <property type="molecule type" value="Genomic_DNA"/>
</dbReference>
<name>A0A017RSF8_9CLOT</name>
<organism evidence="4 5">
    <name type="scientific">Fervidicella metallireducens AeB</name>
    <dbReference type="NCBI Taxonomy" id="1403537"/>
    <lineage>
        <taxon>Bacteria</taxon>
        <taxon>Bacillati</taxon>
        <taxon>Bacillota</taxon>
        <taxon>Clostridia</taxon>
        <taxon>Eubacteriales</taxon>
        <taxon>Clostridiaceae</taxon>
        <taxon>Fervidicella</taxon>
    </lineage>
</organism>
<gene>
    <name evidence="4" type="ORF">Q428_13520</name>
</gene>